<reference evidence="1 2" key="1">
    <citation type="submission" date="2019-06" db="EMBL/GenBank/DDBJ databases">
        <authorList>
            <person name="Palmer J.M."/>
        </authorList>
    </citation>
    <scope>NUCLEOTIDE SEQUENCE [LARGE SCALE GENOMIC DNA]</scope>
    <source>
        <strain evidence="1 2">TWF102</strain>
    </source>
</reference>
<dbReference type="EMBL" id="WIQW01000028">
    <property type="protein sequence ID" value="KAF3099487.1"/>
    <property type="molecule type" value="Genomic_DNA"/>
</dbReference>
<dbReference type="AlphaFoldDB" id="A0A7C8K9J2"/>
<protein>
    <submittedName>
        <fullName evidence="1">Uncharacterized protein</fullName>
    </submittedName>
</protein>
<evidence type="ECO:0000313" key="2">
    <source>
        <dbReference type="Proteomes" id="UP000475325"/>
    </source>
</evidence>
<name>A0A7C8K9J2_ORBOL</name>
<organism evidence="1 2">
    <name type="scientific">Orbilia oligospora</name>
    <name type="common">Nematode-trapping fungus</name>
    <name type="synonym">Arthrobotrys oligospora</name>
    <dbReference type="NCBI Taxonomy" id="2813651"/>
    <lineage>
        <taxon>Eukaryota</taxon>
        <taxon>Fungi</taxon>
        <taxon>Dikarya</taxon>
        <taxon>Ascomycota</taxon>
        <taxon>Pezizomycotina</taxon>
        <taxon>Orbiliomycetes</taxon>
        <taxon>Orbiliales</taxon>
        <taxon>Orbiliaceae</taxon>
        <taxon>Orbilia</taxon>
    </lineage>
</organism>
<proteinExistence type="predicted"/>
<accession>A0A7C8K9J2</accession>
<gene>
    <name evidence="1" type="ORF">TWF102_005463</name>
</gene>
<sequence length="103" mass="11327">MSVNASITTAEDLEFGVPTPRPSTSPSMEYARTYSVESDRADKETYTSHVDRVDNSTFGSRLKHSLNSISHCIQTTGWAACCCGCLPCMCLYSACTGKKQMWN</sequence>
<dbReference type="Proteomes" id="UP000475325">
    <property type="component" value="Unassembled WGS sequence"/>
</dbReference>
<evidence type="ECO:0000313" key="1">
    <source>
        <dbReference type="EMBL" id="KAF3099487.1"/>
    </source>
</evidence>
<comment type="caution">
    <text evidence="1">The sequence shown here is derived from an EMBL/GenBank/DDBJ whole genome shotgun (WGS) entry which is preliminary data.</text>
</comment>